<feature type="binding site" evidence="10">
    <location>
        <begin position="159"/>
        <end position="163"/>
    </location>
    <ligand>
        <name>GMP</name>
        <dbReference type="ChEBI" id="CHEBI:58115"/>
    </ligand>
</feature>
<keyword evidence="13" id="KW-1185">Reference proteome</keyword>
<evidence type="ECO:0000256" key="3">
    <source>
        <dbReference type="ARBA" id="ARBA00022723"/>
    </source>
</evidence>
<dbReference type="EMBL" id="BMRB01000001">
    <property type="protein sequence ID" value="GGS18044.1"/>
    <property type="molecule type" value="Genomic_DNA"/>
</dbReference>
<feature type="binding site" evidence="10">
    <location>
        <begin position="265"/>
        <end position="266"/>
    </location>
    <ligand>
        <name>GMP</name>
        <dbReference type="ChEBI" id="CHEBI:58115"/>
    </ligand>
</feature>
<keyword evidence="4 10" id="KW-0547">Nucleotide-binding</keyword>
<dbReference type="GO" id="GO:0003909">
    <property type="term" value="F:DNA ligase activity"/>
    <property type="evidence" value="ECO:0007669"/>
    <property type="project" value="TreeGrafter"/>
</dbReference>
<dbReference type="InterPro" id="IPR001233">
    <property type="entry name" value="RtcB"/>
</dbReference>
<dbReference type="InterPro" id="IPR036025">
    <property type="entry name" value="RtcB-like_sf"/>
</dbReference>
<dbReference type="GO" id="GO:0030145">
    <property type="term" value="F:manganese ion binding"/>
    <property type="evidence" value="ECO:0007669"/>
    <property type="project" value="TreeGrafter"/>
</dbReference>
<feature type="binding site" evidence="10">
    <location>
        <position position="391"/>
    </location>
    <ligand>
        <name>GMP</name>
        <dbReference type="ChEBI" id="CHEBI:58115"/>
    </ligand>
</feature>
<feature type="binding site" evidence="11">
    <location>
        <position position="75"/>
    </location>
    <ligand>
        <name>Mn(2+)</name>
        <dbReference type="ChEBI" id="CHEBI:29035"/>
        <label>1</label>
    </ligand>
</feature>
<evidence type="ECO:0000256" key="11">
    <source>
        <dbReference type="PIRSR" id="PIRSR601233-3"/>
    </source>
</evidence>
<dbReference type="AlphaFoldDB" id="A0A918G429"/>
<evidence type="ECO:0000256" key="1">
    <source>
        <dbReference type="ARBA" id="ARBA00012726"/>
    </source>
</evidence>
<comment type="caution">
    <text evidence="12">The sequence shown here is derived from an EMBL/GenBank/DDBJ whole genome shotgun (WGS) entry which is preliminary data.</text>
</comment>
<keyword evidence="6 10" id="KW-0342">GTP-binding</keyword>
<evidence type="ECO:0000313" key="13">
    <source>
        <dbReference type="Proteomes" id="UP000660680"/>
    </source>
</evidence>
<keyword evidence="3 11" id="KW-0479">Metal-binding</keyword>
<dbReference type="Proteomes" id="UP000660680">
    <property type="component" value="Unassembled WGS sequence"/>
</dbReference>
<feature type="binding site" evidence="10">
    <location>
        <position position="304"/>
    </location>
    <ligand>
        <name>GMP</name>
        <dbReference type="ChEBI" id="CHEBI:58115"/>
    </ligand>
</feature>
<keyword evidence="2 12" id="KW-0436">Ligase</keyword>
<dbReference type="SUPFAM" id="SSF103365">
    <property type="entry name" value="Hypothetical protein PH1602"/>
    <property type="match status" value="1"/>
</dbReference>
<evidence type="ECO:0000256" key="7">
    <source>
        <dbReference type="ARBA" id="ARBA00023211"/>
    </source>
</evidence>
<keyword evidence="5" id="KW-0692">RNA repair</keyword>
<feature type="binding site" evidence="11">
    <location>
        <position position="177"/>
    </location>
    <ligand>
        <name>Mn(2+)</name>
        <dbReference type="ChEBI" id="CHEBI:29035"/>
        <label>2</label>
    </ligand>
</feature>
<dbReference type="PANTHER" id="PTHR43749">
    <property type="entry name" value="RNA-SPLICING LIGASE RTCB"/>
    <property type="match status" value="1"/>
</dbReference>
<protein>
    <recommendedName>
        <fullName evidence="1">3'-phosphate/5'-hydroxy nucleic acid ligase</fullName>
        <ecNumber evidence="1">6.5.1.8</ecNumber>
    </recommendedName>
</protein>
<dbReference type="GO" id="GO:0006281">
    <property type="term" value="P:DNA repair"/>
    <property type="evidence" value="ECO:0007669"/>
    <property type="project" value="TreeGrafter"/>
</dbReference>
<feature type="binding site" evidence="11">
    <location>
        <position position="160"/>
    </location>
    <ligand>
        <name>Mn(2+)</name>
        <dbReference type="ChEBI" id="CHEBI:29035"/>
        <label>1</label>
    </ligand>
</feature>
<evidence type="ECO:0000256" key="5">
    <source>
        <dbReference type="ARBA" id="ARBA00022800"/>
    </source>
</evidence>
<evidence type="ECO:0000256" key="10">
    <source>
        <dbReference type="PIRSR" id="PIRSR601233-2"/>
    </source>
</evidence>
<sequence length="392" mass="42489">MAATTIPGQHVDIRLWTRPESVEDQAMAQLHNIAALPWTFKHVAVMPDVHYGKGATVGSVIAMRDAVSPAAVGVDIGCGMTAVRTSLTADDLPASLAPLRSAIEAAVPVGFGLHRDAAFDDRDFADWDAFWARFDDLTDKTRLDRGRAVNQMGTLGGGNHFTEVCLDTTGQVWVMLHSGSRGVGNLLAQHHIEVARGLAHNAELPDPDLAVFLAGTPQMAAYRHDLYWAQDYARRNRAVMLRLVSDVLRAHFPTVVFDEPISVHHNYVAEEVHFGEEVLVTRKGAIRAGRGDLGIIPGSMGTGSYIVRGLGNPDSFESASHGAGRRMSRNKARKRFTADDLAAQTAGVECRKDSGVVDEIPAAYKDIDEVIRDQSDLVEVVAKLKQVVCVKG</sequence>
<feature type="binding site" evidence="10">
    <location>
        <begin position="297"/>
        <end position="300"/>
    </location>
    <ligand>
        <name>GMP</name>
        <dbReference type="ChEBI" id="CHEBI:58115"/>
    </ligand>
</feature>
<feature type="active site" description="GMP-histidine intermediate" evidence="9">
    <location>
        <position position="321"/>
    </location>
</feature>
<feature type="binding site" evidence="10">
    <location>
        <begin position="321"/>
        <end position="324"/>
    </location>
    <ligand>
        <name>GMP</name>
        <dbReference type="ChEBI" id="CHEBI:58115"/>
    </ligand>
</feature>
<comment type="catalytic activity">
    <reaction evidence="8">
        <text>a 3'-end 3'-phospho-ribonucleotide-RNA + a 5'-end dephospho-ribonucleoside-RNA + GTP = a ribonucleotidyl-ribonucleotide-RNA + GMP + diphosphate</text>
        <dbReference type="Rhea" id="RHEA:68076"/>
        <dbReference type="Rhea" id="RHEA-COMP:10463"/>
        <dbReference type="Rhea" id="RHEA-COMP:13936"/>
        <dbReference type="Rhea" id="RHEA-COMP:17355"/>
        <dbReference type="ChEBI" id="CHEBI:33019"/>
        <dbReference type="ChEBI" id="CHEBI:37565"/>
        <dbReference type="ChEBI" id="CHEBI:58115"/>
        <dbReference type="ChEBI" id="CHEBI:83062"/>
        <dbReference type="ChEBI" id="CHEBI:138284"/>
        <dbReference type="ChEBI" id="CHEBI:173118"/>
        <dbReference type="EC" id="6.5.1.8"/>
    </reaction>
</comment>
<evidence type="ECO:0000256" key="2">
    <source>
        <dbReference type="ARBA" id="ARBA00022598"/>
    </source>
</evidence>
<organism evidence="12 13">
    <name type="scientific">Actinokineospora fastidiosa</name>
    <dbReference type="NCBI Taxonomy" id="1816"/>
    <lineage>
        <taxon>Bacteria</taxon>
        <taxon>Bacillati</taxon>
        <taxon>Actinomycetota</taxon>
        <taxon>Actinomycetes</taxon>
        <taxon>Pseudonocardiales</taxon>
        <taxon>Pseudonocardiaceae</taxon>
        <taxon>Actinokineospora</taxon>
    </lineage>
</organism>
<dbReference type="FunFam" id="3.90.1860.10:FF:000003">
    <property type="entry name" value="RNA-splicing ligase RtcB"/>
    <property type="match status" value="1"/>
</dbReference>
<keyword evidence="7 11" id="KW-0464">Manganese</keyword>
<proteinExistence type="predicted"/>
<dbReference type="GO" id="GO:0006396">
    <property type="term" value="P:RNA processing"/>
    <property type="evidence" value="ECO:0007669"/>
    <property type="project" value="InterPro"/>
</dbReference>
<evidence type="ECO:0000256" key="6">
    <source>
        <dbReference type="ARBA" id="ARBA00023134"/>
    </source>
</evidence>
<reference evidence="12" key="1">
    <citation type="journal article" date="2014" name="Int. J. Syst. Evol. Microbiol.">
        <title>Complete genome sequence of Corynebacterium casei LMG S-19264T (=DSM 44701T), isolated from a smear-ripened cheese.</title>
        <authorList>
            <consortium name="US DOE Joint Genome Institute (JGI-PGF)"/>
            <person name="Walter F."/>
            <person name="Albersmeier A."/>
            <person name="Kalinowski J."/>
            <person name="Ruckert C."/>
        </authorList>
    </citation>
    <scope>NUCLEOTIDE SEQUENCE</scope>
    <source>
        <strain evidence="12">JCM 3276</strain>
    </source>
</reference>
<dbReference type="Gene3D" id="3.90.1860.10">
    <property type="entry name" value="tRNA-splicing ligase RtcB"/>
    <property type="match status" value="1"/>
</dbReference>
<evidence type="ECO:0000256" key="9">
    <source>
        <dbReference type="PIRSR" id="PIRSR601233-1"/>
    </source>
</evidence>
<dbReference type="GO" id="GO:0042245">
    <property type="term" value="P:RNA repair"/>
    <property type="evidence" value="ECO:0007669"/>
    <property type="project" value="UniProtKB-KW"/>
</dbReference>
<gene>
    <name evidence="12" type="ORF">GCM10010171_08200</name>
</gene>
<evidence type="ECO:0000256" key="8">
    <source>
        <dbReference type="ARBA" id="ARBA00047746"/>
    </source>
</evidence>
<dbReference type="PANTHER" id="PTHR43749:SF2">
    <property type="entry name" value="RNA-SPLICING LIGASE RTCB"/>
    <property type="match status" value="1"/>
</dbReference>
<accession>A0A918G429</accession>
<dbReference type="Pfam" id="PF01139">
    <property type="entry name" value="RtcB"/>
    <property type="match status" value="1"/>
</dbReference>
<feature type="binding site" evidence="11">
    <location>
        <position position="265"/>
    </location>
    <ligand>
        <name>Mn(2+)</name>
        <dbReference type="ChEBI" id="CHEBI:29035"/>
        <label>2</label>
    </ligand>
</feature>
<evidence type="ECO:0000256" key="4">
    <source>
        <dbReference type="ARBA" id="ARBA00022741"/>
    </source>
</evidence>
<dbReference type="GO" id="GO:0005525">
    <property type="term" value="F:GTP binding"/>
    <property type="evidence" value="ECO:0007669"/>
    <property type="project" value="UniProtKB-KW"/>
</dbReference>
<dbReference type="EC" id="6.5.1.8" evidence="1"/>
<evidence type="ECO:0000313" key="12">
    <source>
        <dbReference type="EMBL" id="GGS18044.1"/>
    </source>
</evidence>
<comment type="cofactor">
    <cofactor evidence="11">
        <name>Mn(2+)</name>
        <dbReference type="ChEBI" id="CHEBI:29035"/>
    </cofactor>
    <text evidence="11">Binds 2 manganese ions per subunit.</text>
</comment>
<dbReference type="InterPro" id="IPR052915">
    <property type="entry name" value="RtcB-like"/>
</dbReference>
<reference evidence="12" key="2">
    <citation type="submission" date="2020-09" db="EMBL/GenBank/DDBJ databases">
        <authorList>
            <person name="Sun Q."/>
            <person name="Ohkuma M."/>
        </authorList>
    </citation>
    <scope>NUCLEOTIDE SEQUENCE</scope>
    <source>
        <strain evidence="12">JCM 3276</strain>
    </source>
</reference>
<dbReference type="RefSeq" id="WP_189208901.1">
    <property type="nucleotide sequence ID" value="NZ_BMRB01000001.1"/>
</dbReference>
<name>A0A918G429_9PSEU</name>
<dbReference type="GO" id="GO:0170057">
    <property type="term" value="F:RNA ligase (GTP) activity"/>
    <property type="evidence" value="ECO:0007669"/>
    <property type="project" value="UniProtKB-EC"/>
</dbReference>